<keyword evidence="3 5" id="KW-0238">DNA-binding</keyword>
<dbReference type="InterPro" id="IPR039425">
    <property type="entry name" value="RNA_pol_sigma-70-like"/>
</dbReference>
<name>A0ABV6KHN8_9BACI</name>
<evidence type="ECO:0000313" key="8">
    <source>
        <dbReference type="Proteomes" id="UP001589838"/>
    </source>
</evidence>
<dbReference type="Proteomes" id="UP001589838">
    <property type="component" value="Unassembled WGS sequence"/>
</dbReference>
<keyword evidence="8" id="KW-1185">Reference proteome</keyword>
<keyword evidence="2 5" id="KW-0731">Sigma factor</keyword>
<gene>
    <name evidence="7" type="ORF">ACFFHM_18670</name>
</gene>
<evidence type="ECO:0000256" key="5">
    <source>
        <dbReference type="RuleBase" id="RU000716"/>
    </source>
</evidence>
<reference evidence="7 8" key="1">
    <citation type="submission" date="2024-09" db="EMBL/GenBank/DDBJ databases">
        <authorList>
            <person name="Sun Q."/>
            <person name="Mori K."/>
        </authorList>
    </citation>
    <scope>NUCLEOTIDE SEQUENCE [LARGE SCALE GENOMIC DNA]</scope>
    <source>
        <strain evidence="7 8">NCAIM B.02610</strain>
    </source>
</reference>
<dbReference type="InterPro" id="IPR000838">
    <property type="entry name" value="RNA_pol_sigma70_ECF_CS"/>
</dbReference>
<dbReference type="SUPFAM" id="SSF88946">
    <property type="entry name" value="Sigma2 domain of RNA polymerase sigma factors"/>
    <property type="match status" value="1"/>
</dbReference>
<evidence type="ECO:0000256" key="4">
    <source>
        <dbReference type="ARBA" id="ARBA00023163"/>
    </source>
</evidence>
<comment type="caution">
    <text evidence="7">The sequence shown here is derived from an EMBL/GenBank/DDBJ whole genome shotgun (WGS) entry which is preliminary data.</text>
</comment>
<dbReference type="NCBIfam" id="TIGR02937">
    <property type="entry name" value="sigma70-ECF"/>
    <property type="match status" value="1"/>
</dbReference>
<dbReference type="RefSeq" id="WP_335963629.1">
    <property type="nucleotide sequence ID" value="NZ_JAXBLX010000057.1"/>
</dbReference>
<dbReference type="InterPro" id="IPR007627">
    <property type="entry name" value="RNA_pol_sigma70_r2"/>
</dbReference>
<organism evidence="7 8">
    <name type="scientific">Halalkalibacter kiskunsagensis</name>
    <dbReference type="NCBI Taxonomy" id="1548599"/>
    <lineage>
        <taxon>Bacteria</taxon>
        <taxon>Bacillati</taxon>
        <taxon>Bacillota</taxon>
        <taxon>Bacilli</taxon>
        <taxon>Bacillales</taxon>
        <taxon>Bacillaceae</taxon>
        <taxon>Halalkalibacter</taxon>
    </lineage>
</organism>
<evidence type="ECO:0000256" key="3">
    <source>
        <dbReference type="ARBA" id="ARBA00023125"/>
    </source>
</evidence>
<dbReference type="PANTHER" id="PTHR43133">
    <property type="entry name" value="RNA POLYMERASE ECF-TYPE SIGMA FACTO"/>
    <property type="match status" value="1"/>
</dbReference>
<dbReference type="PROSITE" id="PS01063">
    <property type="entry name" value="SIGMA70_ECF"/>
    <property type="match status" value="1"/>
</dbReference>
<dbReference type="EMBL" id="JBHLUX010000077">
    <property type="protein sequence ID" value="MFC0472450.1"/>
    <property type="molecule type" value="Genomic_DNA"/>
</dbReference>
<dbReference type="PANTHER" id="PTHR43133:SF8">
    <property type="entry name" value="RNA POLYMERASE SIGMA FACTOR HI_1459-RELATED"/>
    <property type="match status" value="1"/>
</dbReference>
<keyword evidence="4 5" id="KW-0804">Transcription</keyword>
<keyword evidence="1 5" id="KW-0805">Transcription regulation</keyword>
<dbReference type="Pfam" id="PF04542">
    <property type="entry name" value="Sigma70_r2"/>
    <property type="match status" value="1"/>
</dbReference>
<evidence type="ECO:0000256" key="1">
    <source>
        <dbReference type="ARBA" id="ARBA00023015"/>
    </source>
</evidence>
<comment type="similarity">
    <text evidence="5">Belongs to the sigma-70 factor family. ECF subfamily.</text>
</comment>
<feature type="domain" description="RNA polymerase sigma-70 region 2" evidence="6">
    <location>
        <begin position="13"/>
        <end position="75"/>
    </location>
</feature>
<dbReference type="InterPro" id="IPR013325">
    <property type="entry name" value="RNA_pol_sigma_r2"/>
</dbReference>
<proteinExistence type="inferred from homology"/>
<evidence type="ECO:0000256" key="2">
    <source>
        <dbReference type="ARBA" id="ARBA00023082"/>
    </source>
</evidence>
<accession>A0ABV6KHN8</accession>
<sequence length="107" mass="12827">MSSHNKISDWFYQYSNDIYHYLLYRFGSTDVEDLVQEVFIRAMMGYDSFRSDSSPKTWLFTIARNVAIDENRKKAPNMWKWFIDYDLNLERKQGTLDVSPGKRCINH</sequence>
<dbReference type="InterPro" id="IPR014284">
    <property type="entry name" value="RNA_pol_sigma-70_dom"/>
</dbReference>
<evidence type="ECO:0000259" key="6">
    <source>
        <dbReference type="Pfam" id="PF04542"/>
    </source>
</evidence>
<dbReference type="Gene3D" id="1.10.1740.10">
    <property type="match status" value="1"/>
</dbReference>
<protein>
    <recommendedName>
        <fullName evidence="5">RNA polymerase sigma factor</fullName>
    </recommendedName>
</protein>
<evidence type="ECO:0000313" key="7">
    <source>
        <dbReference type="EMBL" id="MFC0472450.1"/>
    </source>
</evidence>